<keyword evidence="1" id="KW-0812">Transmembrane</keyword>
<name>A0A1P9WZ61_9BACT</name>
<sequence length="242" mass="25798">MITSIRKSFLNAYTALPLLICFVLASFHSFALNNKATRATFLSGQELFAGVFFLEGRYAQMLPETQSFQTAYLNQQQSSDQKAAVAQVRQAVLAQIESARPGYFAHFKSAMKSGDHLRVSAALAEGQALVGQALDVLYELDKAELGRLQAKAQAEASRQGGKLDAQAIEKLVADMQKGKAVDTNSGTCAVIVVVVVAVAVAVVLVAVALVAEEVLSADNRNTKSLIHEQLVASICNVAPTIA</sequence>
<dbReference type="Proteomes" id="UP000187941">
    <property type="component" value="Chromosome"/>
</dbReference>
<organism evidence="2 3">
    <name type="scientific">Spirosoma montaniterrae</name>
    <dbReference type="NCBI Taxonomy" id="1178516"/>
    <lineage>
        <taxon>Bacteria</taxon>
        <taxon>Pseudomonadati</taxon>
        <taxon>Bacteroidota</taxon>
        <taxon>Cytophagia</taxon>
        <taxon>Cytophagales</taxon>
        <taxon>Cytophagaceae</taxon>
        <taxon>Spirosoma</taxon>
    </lineage>
</organism>
<accession>A0A1P9WZ61</accession>
<keyword evidence="3" id="KW-1185">Reference proteome</keyword>
<feature type="transmembrane region" description="Helical" evidence="1">
    <location>
        <begin position="189"/>
        <end position="211"/>
    </location>
</feature>
<evidence type="ECO:0000313" key="3">
    <source>
        <dbReference type="Proteomes" id="UP000187941"/>
    </source>
</evidence>
<protein>
    <submittedName>
        <fullName evidence="2">Uncharacterized protein</fullName>
    </submittedName>
</protein>
<reference evidence="2 3" key="1">
    <citation type="submission" date="2016-01" db="EMBL/GenBank/DDBJ databases">
        <authorList>
            <person name="Oliw E.H."/>
        </authorList>
    </citation>
    <scope>NUCLEOTIDE SEQUENCE [LARGE SCALE GENOMIC DNA]</scope>
    <source>
        <strain evidence="2 3">DY10</strain>
    </source>
</reference>
<proteinExistence type="predicted"/>
<dbReference type="Pfam" id="PF26137">
    <property type="entry name" value="Toxin_SdpC"/>
    <property type="match status" value="1"/>
</dbReference>
<dbReference type="AlphaFoldDB" id="A0A1P9WZ61"/>
<dbReference type="OrthoDB" id="1453505at2"/>
<evidence type="ECO:0000313" key="2">
    <source>
        <dbReference type="EMBL" id="AQG80670.1"/>
    </source>
</evidence>
<gene>
    <name evidence="2" type="ORF">AWR27_15850</name>
</gene>
<dbReference type="KEGG" id="smon:AWR27_15850"/>
<dbReference type="STRING" id="1178516.AWR27_15850"/>
<keyword evidence="1" id="KW-0472">Membrane</keyword>
<keyword evidence="1" id="KW-1133">Transmembrane helix</keyword>
<dbReference type="InterPro" id="IPR023888">
    <property type="entry name" value="SdpC-like"/>
</dbReference>
<dbReference type="EMBL" id="CP014263">
    <property type="protein sequence ID" value="AQG80670.1"/>
    <property type="molecule type" value="Genomic_DNA"/>
</dbReference>
<dbReference type="RefSeq" id="WP_077132100.1">
    <property type="nucleotide sequence ID" value="NZ_CP014263.1"/>
</dbReference>
<evidence type="ECO:0000256" key="1">
    <source>
        <dbReference type="SAM" id="Phobius"/>
    </source>
</evidence>